<dbReference type="InterPro" id="IPR036282">
    <property type="entry name" value="Glutathione-S-Trfase_C_sf"/>
</dbReference>
<dbReference type="Proteomes" id="UP000031036">
    <property type="component" value="Unassembled WGS sequence"/>
</dbReference>
<dbReference type="InterPro" id="IPR036249">
    <property type="entry name" value="Thioredoxin-like_sf"/>
</dbReference>
<dbReference type="PANTHER" id="PTHR11571">
    <property type="entry name" value="GLUTATHIONE S-TRANSFERASE"/>
    <property type="match status" value="1"/>
</dbReference>
<proteinExistence type="inferred from homology"/>
<dbReference type="SFLD" id="SFLDS00019">
    <property type="entry name" value="Glutathione_Transferase_(cytos"/>
    <property type="match status" value="1"/>
</dbReference>
<dbReference type="OrthoDB" id="414243at2759"/>
<dbReference type="SFLD" id="SFLDG00363">
    <property type="entry name" value="AMPS_(cytGST):_Alpha-__Mu-__Pi"/>
    <property type="match status" value="1"/>
</dbReference>
<evidence type="ECO:0000256" key="5">
    <source>
        <dbReference type="ARBA" id="ARBA00072946"/>
    </source>
</evidence>
<feature type="signal peptide" evidence="7">
    <location>
        <begin position="1"/>
        <end position="23"/>
    </location>
</feature>
<evidence type="ECO:0000313" key="10">
    <source>
        <dbReference type="EMBL" id="KHN81969.1"/>
    </source>
</evidence>
<dbReference type="CDD" id="cd03192">
    <property type="entry name" value="GST_C_Sigma_like"/>
    <property type="match status" value="1"/>
</dbReference>
<dbReference type="EC" id="2.5.1.18" evidence="1"/>
<dbReference type="PROSITE" id="PS50405">
    <property type="entry name" value="GST_CTER"/>
    <property type="match status" value="1"/>
</dbReference>
<comment type="similarity">
    <text evidence="3">Belongs to the GST superfamily. Sigma family.</text>
</comment>
<dbReference type="InterPro" id="IPR004045">
    <property type="entry name" value="Glutathione_S-Trfase_N"/>
</dbReference>
<dbReference type="AlphaFoldDB" id="A0A0B2VKR2"/>
<dbReference type="SUPFAM" id="SSF47616">
    <property type="entry name" value="GST C-terminal domain-like"/>
    <property type="match status" value="1"/>
</dbReference>
<dbReference type="InterPro" id="IPR010987">
    <property type="entry name" value="Glutathione-S-Trfase_C-like"/>
</dbReference>
<evidence type="ECO:0000313" key="11">
    <source>
        <dbReference type="Proteomes" id="UP000031036"/>
    </source>
</evidence>
<feature type="domain" description="GST N-terminal" evidence="8">
    <location>
        <begin position="37"/>
        <end position="114"/>
    </location>
</feature>
<dbReference type="GO" id="GO:0005737">
    <property type="term" value="C:cytoplasm"/>
    <property type="evidence" value="ECO:0007669"/>
    <property type="project" value="UniProtKB-ARBA"/>
</dbReference>
<feature type="domain" description="GST C-terminal" evidence="9">
    <location>
        <begin position="116"/>
        <end position="240"/>
    </location>
</feature>
<dbReference type="SFLD" id="SFLDG01205">
    <property type="entry name" value="AMPS.1"/>
    <property type="match status" value="1"/>
</dbReference>
<dbReference type="Pfam" id="PF02798">
    <property type="entry name" value="GST_N"/>
    <property type="match status" value="1"/>
</dbReference>
<comment type="caution">
    <text evidence="10">The sequence shown here is derived from an EMBL/GenBank/DDBJ whole genome shotgun (WGS) entry which is preliminary data.</text>
</comment>
<keyword evidence="7" id="KW-0732">Signal</keyword>
<evidence type="ECO:0000256" key="3">
    <source>
        <dbReference type="ARBA" id="ARBA00038317"/>
    </source>
</evidence>
<dbReference type="InterPro" id="IPR050213">
    <property type="entry name" value="GST_superfamily"/>
</dbReference>
<dbReference type="STRING" id="6265.A0A0B2VKR2"/>
<dbReference type="InterPro" id="IPR004046">
    <property type="entry name" value="GST_C"/>
</dbReference>
<dbReference type="SUPFAM" id="SSF52833">
    <property type="entry name" value="Thioredoxin-like"/>
    <property type="match status" value="1"/>
</dbReference>
<dbReference type="Pfam" id="PF14497">
    <property type="entry name" value="GST_C_3"/>
    <property type="match status" value="1"/>
</dbReference>
<dbReference type="FunFam" id="1.20.1050.10:FF:000031">
    <property type="entry name" value="Glutathione S-Transferase"/>
    <property type="match status" value="1"/>
</dbReference>
<dbReference type="PANTHER" id="PTHR11571:SF224">
    <property type="entry name" value="HEMATOPOIETIC PROSTAGLANDIN D SYNTHASE"/>
    <property type="match status" value="1"/>
</dbReference>
<dbReference type="GO" id="GO:0004602">
    <property type="term" value="F:glutathione peroxidase activity"/>
    <property type="evidence" value="ECO:0007669"/>
    <property type="project" value="UniProtKB-ARBA"/>
</dbReference>
<dbReference type="GO" id="GO:0004364">
    <property type="term" value="F:glutathione transferase activity"/>
    <property type="evidence" value="ECO:0007669"/>
    <property type="project" value="UniProtKB-EC"/>
</dbReference>
<dbReference type="EMBL" id="JPKZ01001436">
    <property type="protein sequence ID" value="KHN81969.1"/>
    <property type="molecule type" value="Genomic_DNA"/>
</dbReference>
<sequence length="240" mass="26620">MLEQAIIAVLITLFNLSPGMSQAATVESTNNNEGNRSNYKLLYFNARWRGEGARLIFAYAGVPYEDVRVTKEEWPKLKPTTPFGHLPVLKFGGHELGESFAINRYLARQFGLAGNGSLEEAYVDSIADFFKDFFEKTGESVKAIITGGGPIDPAYNEIVAPARDAFLPPLERFLKKANSGYVVGNSATWADLIITEYLATCQSAIPGFLSGYPSVESYVNRIRLLSNIKKWIDNRPQSDH</sequence>
<keyword evidence="2 10" id="KW-0808">Transferase</keyword>
<dbReference type="FunFam" id="3.40.30.10:FF:000035">
    <property type="entry name" value="hematopoietic prostaglandin D synthase"/>
    <property type="match status" value="1"/>
</dbReference>
<dbReference type="CDD" id="cd03039">
    <property type="entry name" value="GST_N_Sigma_like"/>
    <property type="match status" value="1"/>
</dbReference>
<dbReference type="Gene3D" id="3.40.30.10">
    <property type="entry name" value="Glutaredoxin"/>
    <property type="match status" value="1"/>
</dbReference>
<evidence type="ECO:0000256" key="7">
    <source>
        <dbReference type="SAM" id="SignalP"/>
    </source>
</evidence>
<evidence type="ECO:0000256" key="6">
    <source>
        <dbReference type="ARBA" id="ARBA00078118"/>
    </source>
</evidence>
<evidence type="ECO:0000256" key="2">
    <source>
        <dbReference type="ARBA" id="ARBA00022679"/>
    </source>
</evidence>
<dbReference type="OMA" id="IRIPMAD"/>
<accession>A0A0B2VKR2</accession>
<feature type="chain" id="PRO_5002095488" description="Glutathione S-transferase 1" evidence="7">
    <location>
        <begin position="24"/>
        <end position="240"/>
    </location>
</feature>
<evidence type="ECO:0000256" key="4">
    <source>
        <dbReference type="ARBA" id="ARBA00047960"/>
    </source>
</evidence>
<gene>
    <name evidence="10" type="primary">GST1</name>
    <name evidence="10" type="ORF">Tcan_17498</name>
</gene>
<name>A0A0B2VKR2_TOXCA</name>
<dbReference type="PROSITE" id="PS50404">
    <property type="entry name" value="GST_NTER"/>
    <property type="match status" value="1"/>
</dbReference>
<comment type="catalytic activity">
    <reaction evidence="4">
        <text>RX + glutathione = an S-substituted glutathione + a halide anion + H(+)</text>
        <dbReference type="Rhea" id="RHEA:16437"/>
        <dbReference type="ChEBI" id="CHEBI:15378"/>
        <dbReference type="ChEBI" id="CHEBI:16042"/>
        <dbReference type="ChEBI" id="CHEBI:17792"/>
        <dbReference type="ChEBI" id="CHEBI:57925"/>
        <dbReference type="ChEBI" id="CHEBI:90779"/>
        <dbReference type="EC" id="2.5.1.18"/>
    </reaction>
</comment>
<evidence type="ECO:0000256" key="1">
    <source>
        <dbReference type="ARBA" id="ARBA00012452"/>
    </source>
</evidence>
<dbReference type="InterPro" id="IPR040079">
    <property type="entry name" value="Glutathione_S-Trfase"/>
</dbReference>
<keyword evidence="11" id="KW-1185">Reference proteome</keyword>
<dbReference type="GO" id="GO:0006749">
    <property type="term" value="P:glutathione metabolic process"/>
    <property type="evidence" value="ECO:0007669"/>
    <property type="project" value="TreeGrafter"/>
</dbReference>
<evidence type="ECO:0000259" key="8">
    <source>
        <dbReference type="PROSITE" id="PS50404"/>
    </source>
</evidence>
<protein>
    <recommendedName>
        <fullName evidence="5">Glutathione S-transferase 1</fullName>
        <ecNumber evidence="1">2.5.1.18</ecNumber>
    </recommendedName>
    <alternativeName>
        <fullName evidence="6">GST class-sigma</fullName>
    </alternativeName>
</protein>
<dbReference type="Gene3D" id="1.20.1050.10">
    <property type="match status" value="1"/>
</dbReference>
<evidence type="ECO:0000259" key="9">
    <source>
        <dbReference type="PROSITE" id="PS50405"/>
    </source>
</evidence>
<reference evidence="10 11" key="1">
    <citation type="submission" date="2014-11" db="EMBL/GenBank/DDBJ databases">
        <title>Genetic blueprint of the zoonotic pathogen Toxocara canis.</title>
        <authorList>
            <person name="Zhu X.-Q."/>
            <person name="Korhonen P.K."/>
            <person name="Cai H."/>
            <person name="Young N.D."/>
            <person name="Nejsum P."/>
            <person name="von Samson-Himmelstjerna G."/>
            <person name="Boag P.R."/>
            <person name="Tan P."/>
            <person name="Li Q."/>
            <person name="Min J."/>
            <person name="Yang Y."/>
            <person name="Wang X."/>
            <person name="Fang X."/>
            <person name="Hall R.S."/>
            <person name="Hofmann A."/>
            <person name="Sternberg P.W."/>
            <person name="Jex A.R."/>
            <person name="Gasser R.B."/>
        </authorList>
    </citation>
    <scope>NUCLEOTIDE SEQUENCE [LARGE SCALE GENOMIC DNA]</scope>
    <source>
        <strain evidence="10">PN_DK_2014</strain>
    </source>
</reference>
<organism evidence="10 11">
    <name type="scientific">Toxocara canis</name>
    <name type="common">Canine roundworm</name>
    <dbReference type="NCBI Taxonomy" id="6265"/>
    <lineage>
        <taxon>Eukaryota</taxon>
        <taxon>Metazoa</taxon>
        <taxon>Ecdysozoa</taxon>
        <taxon>Nematoda</taxon>
        <taxon>Chromadorea</taxon>
        <taxon>Rhabditida</taxon>
        <taxon>Spirurina</taxon>
        <taxon>Ascaridomorpha</taxon>
        <taxon>Ascaridoidea</taxon>
        <taxon>Toxocaridae</taxon>
        <taxon>Toxocara</taxon>
    </lineage>
</organism>